<gene>
    <name evidence="1" type="ORF">DI09_295p10</name>
</gene>
<comment type="caution">
    <text evidence="1">The sequence shown here is derived from an EMBL/GenBank/DDBJ whole genome shotgun (WGS) entry which is preliminary data.</text>
</comment>
<evidence type="ECO:0000313" key="2">
    <source>
        <dbReference type="Proteomes" id="UP000029725"/>
    </source>
</evidence>
<proteinExistence type="predicted"/>
<reference evidence="1 2" key="1">
    <citation type="submission" date="2014-04" db="EMBL/GenBank/DDBJ databases">
        <title>A new species of microsporidia sheds light on the evolution of extreme parasitism.</title>
        <authorList>
            <person name="Haag K.L."/>
            <person name="James T.Y."/>
            <person name="Larsson R."/>
            <person name="Schaer T.M."/>
            <person name="Refardt D."/>
            <person name="Pombert J.-F."/>
            <person name="Ebert D."/>
        </authorList>
    </citation>
    <scope>NUCLEOTIDE SEQUENCE [LARGE SCALE GENOMIC DNA]</scope>
    <source>
        <strain evidence="1 2">UGP3</strain>
        <tissue evidence="1">Spores</tissue>
    </source>
</reference>
<accession>A0A098VRS1</accession>
<dbReference type="EMBL" id="JMKJ01000216">
    <property type="protein sequence ID" value="KGG51717.1"/>
    <property type="molecule type" value="Genomic_DNA"/>
</dbReference>
<organism evidence="1 2">
    <name type="scientific">Mitosporidium daphniae</name>
    <dbReference type="NCBI Taxonomy" id="1485682"/>
    <lineage>
        <taxon>Eukaryota</taxon>
        <taxon>Fungi</taxon>
        <taxon>Fungi incertae sedis</taxon>
        <taxon>Microsporidia</taxon>
        <taxon>Mitosporidium</taxon>
    </lineage>
</organism>
<name>A0A098VRS1_9MICR</name>
<protein>
    <submittedName>
        <fullName evidence="1">Uncharacterized protein</fullName>
    </submittedName>
</protein>
<dbReference type="Proteomes" id="UP000029725">
    <property type="component" value="Unassembled WGS sequence"/>
</dbReference>
<sequence>MFVSLFNEYLASQAGLFNPSFVPFNGSFYNCKKRIDLFIEIQKTSSRFLDLVFKSENQSAVLTVEKVKCFRASARSMAYYFHYLLSRNQKFIKLHADQIEDLVHWSWHQFIDQGLQFAPKQEWLSRRIWAAIYAPACRPTLQFQAICRVEHP</sequence>
<dbReference type="RefSeq" id="XP_013238153.1">
    <property type="nucleotide sequence ID" value="XM_013382699.1"/>
</dbReference>
<dbReference type="VEuPathDB" id="MicrosporidiaDB:DI09_295p10"/>
<keyword evidence="2" id="KW-1185">Reference proteome</keyword>
<evidence type="ECO:0000313" key="1">
    <source>
        <dbReference type="EMBL" id="KGG51717.1"/>
    </source>
</evidence>
<dbReference type="HOGENOM" id="CLU_1722807_0_0_1"/>
<dbReference type="GeneID" id="25259397"/>
<dbReference type="AlphaFoldDB" id="A0A098VRS1"/>